<keyword evidence="3" id="KW-0805">Transcription regulation</keyword>
<feature type="region of interest" description="Disordered" evidence="6">
    <location>
        <begin position="385"/>
        <end position="407"/>
    </location>
</feature>
<dbReference type="GO" id="GO:0006357">
    <property type="term" value="P:regulation of transcription by RNA polymerase II"/>
    <property type="evidence" value="ECO:0007669"/>
    <property type="project" value="TreeGrafter"/>
</dbReference>
<dbReference type="GO" id="GO:0005634">
    <property type="term" value="C:nucleus"/>
    <property type="evidence" value="ECO:0007669"/>
    <property type="project" value="UniProtKB-SubCell"/>
</dbReference>
<accession>A0AAN6ET98</accession>
<sequence length="683" mass="75465">MPPLGSGGKGKGKHQQRDARRSRSRNTTPSSVLSTGTTVAGPTTTPLLELETSRLLVSPKPNYSEIIDYLETHGTRLEPKSLHDIIDQLKHLSESAEKRAESCEKAIRLIHEQKKELESDQQHREREAEQARRVKARKEEAHSQKNPKAKKRKDRPETVDNVEIKREDEPSKIKIGRAIGTPGPVDSPSPSKKTKLSPGTSSLSEVADSPEAAAASAHASPTKSDVSMSDAEDNRIIHGPPPVPHQGFFPDPMAPDPAIYHIREVTPGMTDEEKKEIYGVTAFPTKDLSDEIAGTPPDKDFSNAKPTNQVAASTFLTYVEPYVRPLTEEDVAWLRERVSAIDNTISDIQLTRKQGDRVTPFLAVPRGKKSYQEIWAEEDGLMHVDNNNEKKLSPNEPRGSIEAINDDNLATDQVSTGPLAARLLSLLKFEHRSPANENANGTNDLNTFMATDGNDTMDLDGLTNGQDNADKPLAPAAAIAEQAGGKQASSQRLDYVQSEERIKGELRHLGLLGQDEEPDYDAHHDDDISERLRLLQAELRRVLIVNGARKARLLDLAKERLAYQEYSTIHEDLDSQVQQAYLKRTRTLGKTKKGGPGANKPRPGSHGAGGPGTAVSVNRARDIGDNARMLMDRRKRWENCIGPVFKDMKHGIPDKNTTIWDPKIMEAYEKAELEALEEEAAVE</sequence>
<comment type="caution">
    <text evidence="7">The sequence shown here is derived from an EMBL/GenBank/DDBJ whole genome shotgun (WGS) entry which is preliminary data.</text>
</comment>
<evidence type="ECO:0000256" key="5">
    <source>
        <dbReference type="ARBA" id="ARBA00023242"/>
    </source>
</evidence>
<comment type="similarity">
    <text evidence="2">Belongs to the NGG1 family.</text>
</comment>
<dbReference type="EMBL" id="JAJGCB010000009">
    <property type="protein sequence ID" value="KAJ8991147.1"/>
    <property type="molecule type" value="Genomic_DNA"/>
</dbReference>
<feature type="region of interest" description="Disordered" evidence="6">
    <location>
        <begin position="1"/>
        <end position="45"/>
    </location>
</feature>
<evidence type="ECO:0000256" key="1">
    <source>
        <dbReference type="ARBA" id="ARBA00004123"/>
    </source>
</evidence>
<comment type="subcellular location">
    <subcellularLocation>
        <location evidence="1">Nucleus</location>
    </subcellularLocation>
</comment>
<organism evidence="7 8">
    <name type="scientific">Exophiala dermatitidis</name>
    <name type="common">Black yeast-like fungus</name>
    <name type="synonym">Wangiella dermatitidis</name>
    <dbReference type="NCBI Taxonomy" id="5970"/>
    <lineage>
        <taxon>Eukaryota</taxon>
        <taxon>Fungi</taxon>
        <taxon>Dikarya</taxon>
        <taxon>Ascomycota</taxon>
        <taxon>Pezizomycotina</taxon>
        <taxon>Eurotiomycetes</taxon>
        <taxon>Chaetothyriomycetidae</taxon>
        <taxon>Chaetothyriales</taxon>
        <taxon>Herpotrichiellaceae</taxon>
        <taxon>Exophiala</taxon>
    </lineage>
</organism>
<reference evidence="7" key="1">
    <citation type="submission" date="2023-01" db="EMBL/GenBank/DDBJ databases">
        <title>Exophiala dermititidis isolated from Cystic Fibrosis Patient.</title>
        <authorList>
            <person name="Kurbessoian T."/>
            <person name="Crocker A."/>
            <person name="Murante D."/>
            <person name="Hogan D.A."/>
            <person name="Stajich J.E."/>
        </authorList>
    </citation>
    <scope>NUCLEOTIDE SEQUENCE</scope>
    <source>
        <strain evidence="7">Ex8</strain>
    </source>
</reference>
<dbReference type="PANTHER" id="PTHR13556:SF2">
    <property type="entry name" value="TRANSCRIPTIONAL ADAPTER 3"/>
    <property type="match status" value="1"/>
</dbReference>
<protein>
    <submittedName>
        <fullName evidence="7">Transcriptional regulator</fullName>
    </submittedName>
</protein>
<feature type="compositionally biased region" description="Low complexity" evidence="6">
    <location>
        <begin position="188"/>
        <end position="221"/>
    </location>
</feature>
<gene>
    <name evidence="7" type="primary">NGG1</name>
    <name evidence="7" type="ORF">HRR80_005198</name>
</gene>
<evidence type="ECO:0000256" key="6">
    <source>
        <dbReference type="SAM" id="MobiDB-lite"/>
    </source>
</evidence>
<proteinExistence type="inferred from homology"/>
<feature type="compositionally biased region" description="Basic and acidic residues" evidence="6">
    <location>
        <begin position="154"/>
        <end position="172"/>
    </location>
</feature>
<dbReference type="PANTHER" id="PTHR13556">
    <property type="entry name" value="TRANSCRIPTIONAL ADAPTER 3-RELATED"/>
    <property type="match status" value="1"/>
</dbReference>
<dbReference type="GO" id="GO:0003713">
    <property type="term" value="F:transcription coactivator activity"/>
    <property type="evidence" value="ECO:0007669"/>
    <property type="project" value="TreeGrafter"/>
</dbReference>
<evidence type="ECO:0000256" key="3">
    <source>
        <dbReference type="ARBA" id="ARBA00023015"/>
    </source>
</evidence>
<evidence type="ECO:0000313" key="8">
    <source>
        <dbReference type="Proteomes" id="UP001161757"/>
    </source>
</evidence>
<feature type="compositionally biased region" description="Low complexity" evidence="6">
    <location>
        <begin position="25"/>
        <end position="45"/>
    </location>
</feature>
<feature type="region of interest" description="Disordered" evidence="6">
    <location>
        <begin position="434"/>
        <end position="471"/>
    </location>
</feature>
<keyword evidence="4" id="KW-0804">Transcription</keyword>
<dbReference type="GO" id="GO:0000124">
    <property type="term" value="C:SAGA complex"/>
    <property type="evidence" value="ECO:0007669"/>
    <property type="project" value="TreeGrafter"/>
</dbReference>
<dbReference type="AlphaFoldDB" id="A0AAN6ET98"/>
<dbReference type="Pfam" id="PF10198">
    <property type="entry name" value="Ada3"/>
    <property type="match status" value="1"/>
</dbReference>
<dbReference type="Proteomes" id="UP001161757">
    <property type="component" value="Unassembled WGS sequence"/>
</dbReference>
<dbReference type="InterPro" id="IPR019340">
    <property type="entry name" value="Histone_AcTrfase_su3"/>
</dbReference>
<feature type="compositionally biased region" description="Basic and acidic residues" evidence="6">
    <location>
        <begin position="114"/>
        <end position="143"/>
    </location>
</feature>
<feature type="compositionally biased region" description="Polar residues" evidence="6">
    <location>
        <begin position="435"/>
        <end position="449"/>
    </location>
</feature>
<evidence type="ECO:0000256" key="4">
    <source>
        <dbReference type="ARBA" id="ARBA00023163"/>
    </source>
</evidence>
<evidence type="ECO:0000256" key="2">
    <source>
        <dbReference type="ARBA" id="ARBA00005330"/>
    </source>
</evidence>
<keyword evidence="5" id="KW-0539">Nucleus</keyword>
<evidence type="ECO:0000313" key="7">
    <source>
        <dbReference type="EMBL" id="KAJ8991147.1"/>
    </source>
</evidence>
<name>A0AAN6ET98_EXODE</name>
<feature type="region of interest" description="Disordered" evidence="6">
    <location>
        <begin position="114"/>
        <end position="237"/>
    </location>
</feature>
<feature type="region of interest" description="Disordered" evidence="6">
    <location>
        <begin position="586"/>
        <end position="621"/>
    </location>
</feature>